<evidence type="ECO:0000256" key="3">
    <source>
        <dbReference type="ARBA" id="ARBA00022692"/>
    </source>
</evidence>
<dbReference type="InterPro" id="IPR035952">
    <property type="entry name" value="Rhomboid-like_sf"/>
</dbReference>
<keyword evidence="9" id="KW-1185">Reference proteome</keyword>
<dbReference type="EMBL" id="CAUYUJ010003020">
    <property type="protein sequence ID" value="CAK0803494.1"/>
    <property type="molecule type" value="Genomic_DNA"/>
</dbReference>
<gene>
    <name evidence="8" type="ORF">PCOR1329_LOCUS10638</name>
</gene>
<sequence>MEPFREAIEAAREAYESQPPVTRWYFSISCAVSALCFSGVLTPDLLFLSWHLVIFKMQVWRVLTCFLYQGALGLPLLWHAYVSVMYCSRLEGESFRGRPADFLWMVSVFAGLLLLLSLAFEEYFLAGGLHNAILYLFSRRNPGARLSLMNVTVRAPYLPWLFATASLFMGGDFQDDLMGIAAGHVYYYFEDIYPLLPSSKGARVFATPRALALWCGQRG</sequence>
<evidence type="ECO:0000256" key="1">
    <source>
        <dbReference type="ARBA" id="ARBA00004477"/>
    </source>
</evidence>
<keyword evidence="5 7" id="KW-1133">Transmembrane helix</keyword>
<evidence type="ECO:0000256" key="5">
    <source>
        <dbReference type="ARBA" id="ARBA00022989"/>
    </source>
</evidence>
<organism evidence="8 9">
    <name type="scientific">Prorocentrum cordatum</name>
    <dbReference type="NCBI Taxonomy" id="2364126"/>
    <lineage>
        <taxon>Eukaryota</taxon>
        <taxon>Sar</taxon>
        <taxon>Alveolata</taxon>
        <taxon>Dinophyceae</taxon>
        <taxon>Prorocentrales</taxon>
        <taxon>Prorocentraceae</taxon>
        <taxon>Prorocentrum</taxon>
    </lineage>
</organism>
<protein>
    <recommendedName>
        <fullName evidence="7">Derlin</fullName>
    </recommendedName>
</protein>
<feature type="transmembrane region" description="Helical" evidence="7">
    <location>
        <begin position="102"/>
        <end position="120"/>
    </location>
</feature>
<comment type="caution">
    <text evidence="7">Lacks conserved residue(s) required for the propagation of feature annotation.</text>
</comment>
<keyword evidence="6 7" id="KW-0472">Membrane</keyword>
<accession>A0ABN9QCU1</accession>
<feature type="transmembrane region" description="Helical" evidence="7">
    <location>
        <begin position="24"/>
        <end position="47"/>
    </location>
</feature>
<comment type="similarity">
    <text evidence="2 7">Belongs to the derlin family.</text>
</comment>
<dbReference type="Pfam" id="PF04511">
    <property type="entry name" value="DER1"/>
    <property type="match status" value="1"/>
</dbReference>
<dbReference type="PANTHER" id="PTHR11009">
    <property type="entry name" value="DER1-LIKE PROTEIN, DERLIN"/>
    <property type="match status" value="1"/>
</dbReference>
<evidence type="ECO:0000256" key="7">
    <source>
        <dbReference type="RuleBase" id="RU363059"/>
    </source>
</evidence>
<proteinExistence type="inferred from homology"/>
<evidence type="ECO:0000256" key="2">
    <source>
        <dbReference type="ARBA" id="ARBA00008917"/>
    </source>
</evidence>
<dbReference type="SUPFAM" id="SSF144091">
    <property type="entry name" value="Rhomboid-like"/>
    <property type="match status" value="1"/>
</dbReference>
<evidence type="ECO:0000256" key="6">
    <source>
        <dbReference type="ARBA" id="ARBA00023136"/>
    </source>
</evidence>
<keyword evidence="3 7" id="KW-0812">Transmembrane</keyword>
<dbReference type="InterPro" id="IPR007599">
    <property type="entry name" value="DER1"/>
</dbReference>
<keyword evidence="4 7" id="KW-0256">Endoplasmic reticulum</keyword>
<evidence type="ECO:0000313" key="8">
    <source>
        <dbReference type="EMBL" id="CAK0803494.1"/>
    </source>
</evidence>
<comment type="function">
    <text evidence="7">May be involved in the degradation of misfolded endoplasmic reticulum (ER) luminal proteins.</text>
</comment>
<name>A0ABN9QCU1_9DINO</name>
<evidence type="ECO:0000313" key="9">
    <source>
        <dbReference type="Proteomes" id="UP001189429"/>
    </source>
</evidence>
<comment type="caution">
    <text evidence="8">The sequence shown here is derived from an EMBL/GenBank/DDBJ whole genome shotgun (WGS) entry which is preliminary data.</text>
</comment>
<dbReference type="Proteomes" id="UP001189429">
    <property type="component" value="Unassembled WGS sequence"/>
</dbReference>
<evidence type="ECO:0000256" key="4">
    <source>
        <dbReference type="ARBA" id="ARBA00022824"/>
    </source>
</evidence>
<reference evidence="8" key="1">
    <citation type="submission" date="2023-10" db="EMBL/GenBank/DDBJ databases">
        <authorList>
            <person name="Chen Y."/>
            <person name="Shah S."/>
            <person name="Dougan E. K."/>
            <person name="Thang M."/>
            <person name="Chan C."/>
        </authorList>
    </citation>
    <scope>NUCLEOTIDE SEQUENCE [LARGE SCALE GENOMIC DNA]</scope>
</reference>
<feature type="transmembrane region" description="Helical" evidence="7">
    <location>
        <begin position="59"/>
        <end position="82"/>
    </location>
</feature>
<comment type="subcellular location">
    <subcellularLocation>
        <location evidence="1 7">Endoplasmic reticulum membrane</location>
        <topology evidence="1 7">Multi-pass membrane protein</topology>
    </subcellularLocation>
</comment>